<comment type="caution">
    <text evidence="1">The sequence shown here is derived from an EMBL/GenBank/DDBJ whole genome shotgun (WGS) entry which is preliminary data.</text>
</comment>
<proteinExistence type="predicted"/>
<reference evidence="2" key="1">
    <citation type="journal article" date="2013" name="Genome Announc.">
        <title>Draft Genome Sequence of D-Branched-Chain Amino Acid Producer Lactobacillus otakiensis JCM 15040T, Isolated from a Traditional Japanese Pickle.</title>
        <authorList>
            <person name="Doi K."/>
            <person name="Mori K."/>
            <person name="Mutaguchi Y."/>
            <person name="Tashiro K."/>
            <person name="Fujino Y."/>
            <person name="Ohmori T."/>
            <person name="Kuhara S."/>
            <person name="Ohshima T."/>
        </authorList>
    </citation>
    <scope>NUCLEOTIDE SEQUENCE [LARGE SCALE GENOMIC DNA]</scope>
    <source>
        <strain evidence="2">JCM 15040</strain>
    </source>
</reference>
<dbReference type="PATRIC" id="fig|1423780.4.peg.39"/>
<gene>
    <name evidence="1" type="ORF">LOT_1764</name>
</gene>
<dbReference type="Proteomes" id="UP000016361">
    <property type="component" value="Unassembled WGS sequence"/>
</dbReference>
<dbReference type="GeneID" id="301047339"/>
<dbReference type="RefSeq" id="WP_020281666.1">
    <property type="nucleotide sequence ID" value="NZ_AZED01000008.1"/>
</dbReference>
<sequence>MTKRLNLFFLIISVVGLGLLSPVQHKSFASSTWKPAYSDMLGKPYKHKVVKYSPTGWGNYEGGYRKEYFSSDKHIQYRYLLKSRTMVYRYNNHDKLLQSKYNYLKIVMRHGHKTPEYSYYYKLGHHKWVYSVTYKYWLRGPVKY</sequence>
<dbReference type="EMBL" id="BASH01000006">
    <property type="protein sequence ID" value="GAD17226.1"/>
    <property type="molecule type" value="Genomic_DNA"/>
</dbReference>
<keyword evidence="2" id="KW-1185">Reference proteome</keyword>
<name>S4NN08_9LACO</name>
<accession>S4NN08</accession>
<evidence type="ECO:0000313" key="2">
    <source>
        <dbReference type="Proteomes" id="UP000016361"/>
    </source>
</evidence>
<dbReference type="STRING" id="1423780.FD05_GL000039"/>
<dbReference type="AlphaFoldDB" id="S4NN08"/>
<evidence type="ECO:0000313" key="1">
    <source>
        <dbReference type="EMBL" id="GAD17226.1"/>
    </source>
</evidence>
<dbReference type="eggNOG" id="ENOG50317XC">
    <property type="taxonomic scope" value="Bacteria"/>
</dbReference>
<organism evidence="1 2">
    <name type="scientific">Lentilactobacillus otakiensis DSM 19908 = JCM 15040</name>
    <dbReference type="NCBI Taxonomy" id="1423780"/>
    <lineage>
        <taxon>Bacteria</taxon>
        <taxon>Bacillati</taxon>
        <taxon>Bacillota</taxon>
        <taxon>Bacilli</taxon>
        <taxon>Lactobacillales</taxon>
        <taxon>Lactobacillaceae</taxon>
        <taxon>Lentilactobacillus</taxon>
    </lineage>
</organism>
<protein>
    <submittedName>
        <fullName evidence="1">Uncharacterized protein</fullName>
    </submittedName>
</protein>